<dbReference type="SUPFAM" id="SSF52540">
    <property type="entry name" value="P-loop containing nucleoside triphosphate hydrolases"/>
    <property type="match status" value="2"/>
</dbReference>
<proteinExistence type="predicted"/>
<accession>A0A1H1XKM8</accession>
<keyword evidence="7" id="KW-1278">Translocase</keyword>
<dbReference type="InterPro" id="IPR003593">
    <property type="entry name" value="AAA+_ATPase"/>
</dbReference>
<dbReference type="CDD" id="cd03215">
    <property type="entry name" value="ABC_Carb_Monos_II"/>
    <property type="match status" value="1"/>
</dbReference>
<evidence type="ECO:0000256" key="3">
    <source>
        <dbReference type="ARBA" id="ARBA00022597"/>
    </source>
</evidence>
<dbReference type="STRING" id="630515.SAMN04489812_4124"/>
<evidence type="ECO:0000256" key="4">
    <source>
        <dbReference type="ARBA" id="ARBA00022737"/>
    </source>
</evidence>
<keyword evidence="3" id="KW-0762">Sugar transport</keyword>
<keyword evidence="6 10" id="KW-0067">ATP-binding</keyword>
<feature type="domain" description="ABC transporter" evidence="9">
    <location>
        <begin position="266"/>
        <end position="507"/>
    </location>
</feature>
<keyword evidence="2" id="KW-1003">Cell membrane</keyword>
<keyword evidence="1" id="KW-0813">Transport</keyword>
<evidence type="ECO:0000313" key="11">
    <source>
        <dbReference type="Proteomes" id="UP000199103"/>
    </source>
</evidence>
<dbReference type="PANTHER" id="PTHR43790:SF3">
    <property type="entry name" value="D-ALLOSE IMPORT ATP-BINDING PROTEIN ALSA-RELATED"/>
    <property type="match status" value="1"/>
</dbReference>
<protein>
    <submittedName>
        <fullName evidence="10">Monosaccharide ABC transporter ATP-binding protein, CUT2 family</fullName>
    </submittedName>
</protein>
<dbReference type="Proteomes" id="UP000199103">
    <property type="component" value="Chromosome I"/>
</dbReference>
<dbReference type="Gene3D" id="3.40.50.300">
    <property type="entry name" value="P-loop containing nucleotide triphosphate hydrolases"/>
    <property type="match status" value="2"/>
</dbReference>
<evidence type="ECO:0000313" key="10">
    <source>
        <dbReference type="EMBL" id="SDT09742.1"/>
    </source>
</evidence>
<keyword evidence="4" id="KW-0677">Repeat</keyword>
<evidence type="ECO:0000256" key="5">
    <source>
        <dbReference type="ARBA" id="ARBA00022741"/>
    </source>
</evidence>
<evidence type="ECO:0000256" key="8">
    <source>
        <dbReference type="ARBA" id="ARBA00023136"/>
    </source>
</evidence>
<name>A0A1H1XKM8_9ACTN</name>
<dbReference type="InterPro" id="IPR050107">
    <property type="entry name" value="ABC_carbohydrate_import_ATPase"/>
</dbReference>
<reference evidence="10 11" key="1">
    <citation type="submission" date="2016-10" db="EMBL/GenBank/DDBJ databases">
        <authorList>
            <person name="de Groot N.N."/>
        </authorList>
    </citation>
    <scope>NUCLEOTIDE SEQUENCE [LARGE SCALE GENOMIC DNA]</scope>
    <source>
        <strain evidence="10 11">DSM 21800</strain>
    </source>
</reference>
<dbReference type="InterPro" id="IPR003439">
    <property type="entry name" value="ABC_transporter-like_ATP-bd"/>
</dbReference>
<organism evidence="10 11">
    <name type="scientific">Microlunatus soli</name>
    <dbReference type="NCBI Taxonomy" id="630515"/>
    <lineage>
        <taxon>Bacteria</taxon>
        <taxon>Bacillati</taxon>
        <taxon>Actinomycetota</taxon>
        <taxon>Actinomycetes</taxon>
        <taxon>Propionibacteriales</taxon>
        <taxon>Propionibacteriaceae</taxon>
        <taxon>Microlunatus</taxon>
    </lineage>
</organism>
<dbReference type="InterPro" id="IPR027417">
    <property type="entry name" value="P-loop_NTPase"/>
</dbReference>
<keyword evidence="11" id="KW-1185">Reference proteome</keyword>
<evidence type="ECO:0000256" key="6">
    <source>
        <dbReference type="ARBA" id="ARBA00022840"/>
    </source>
</evidence>
<dbReference type="PANTHER" id="PTHR43790">
    <property type="entry name" value="CARBOHYDRATE TRANSPORT ATP-BINDING PROTEIN MG119-RELATED"/>
    <property type="match status" value="1"/>
</dbReference>
<dbReference type="PROSITE" id="PS00211">
    <property type="entry name" value="ABC_TRANSPORTER_1"/>
    <property type="match status" value="1"/>
</dbReference>
<dbReference type="PROSITE" id="PS50893">
    <property type="entry name" value="ABC_TRANSPORTER_2"/>
    <property type="match status" value="2"/>
</dbReference>
<dbReference type="OrthoDB" id="501320at2"/>
<evidence type="ECO:0000256" key="7">
    <source>
        <dbReference type="ARBA" id="ARBA00022967"/>
    </source>
</evidence>
<dbReference type="GO" id="GO:0016887">
    <property type="term" value="F:ATP hydrolysis activity"/>
    <property type="evidence" value="ECO:0007669"/>
    <property type="project" value="InterPro"/>
</dbReference>
<sequence length="515" mass="55167">MTPDGTNNPGGIINPGDGAPLLEVRGVSKRYGEAWALHPLDLTITEGSIHGLLGKNGAGKSTLMGIIAGSITPTSGQVIFRGQDITGSSLAARRRLGIRLLPQHAEIMPNLSVAENLLTPDYNGAAWVNWRDVRARAAELLQRYDLVIPPDVPAGSLALPDQRKLGIVKTLAGNGQLAMLDEPTTALSQAERVSLFDWMRDLNAGGQTFVYISHFNNEIQAVCDEYTILRDAQRVASGAQVKQLSSAQLSELVVGSEVTEFRRDSGRVGDVVLEVDGLTSDGVGPVSLTVRAGEIVGFIGLPGSGSQETARTIAGLRPPRSGSVTVDGRTVRCRSVQSAVRGGIAYLTPDRIGEGLVGPLSVQESMHIGAWPTRHGFLDLSDMRRVFERYRDSLSLRVHRPQQPVSELSGGNQQKVLIGRLLALQPKVLILDEPTLGIDVGTKEEVHRLVDELTDHGLAVIMLAYDTDELVRVVDRAVAFADGSISGELAGDRLSVENVLDALAHKESTYTGSVK</sequence>
<dbReference type="SMART" id="SM00382">
    <property type="entry name" value="AAA"/>
    <property type="match status" value="2"/>
</dbReference>
<dbReference type="RefSeq" id="WP_091527285.1">
    <property type="nucleotide sequence ID" value="NZ_LT629772.1"/>
</dbReference>
<evidence type="ECO:0000259" key="9">
    <source>
        <dbReference type="PROSITE" id="PS50893"/>
    </source>
</evidence>
<dbReference type="EMBL" id="LT629772">
    <property type="protein sequence ID" value="SDT09742.1"/>
    <property type="molecule type" value="Genomic_DNA"/>
</dbReference>
<feature type="domain" description="ABC transporter" evidence="9">
    <location>
        <begin position="22"/>
        <end position="256"/>
    </location>
</feature>
<dbReference type="CDD" id="cd03216">
    <property type="entry name" value="ABC_Carb_Monos_I"/>
    <property type="match status" value="1"/>
</dbReference>
<gene>
    <name evidence="10" type="ORF">SAMN04489812_4124</name>
</gene>
<dbReference type="Pfam" id="PF00005">
    <property type="entry name" value="ABC_tran"/>
    <property type="match status" value="2"/>
</dbReference>
<dbReference type="AlphaFoldDB" id="A0A1H1XKM8"/>
<evidence type="ECO:0000256" key="2">
    <source>
        <dbReference type="ARBA" id="ARBA00022475"/>
    </source>
</evidence>
<dbReference type="InterPro" id="IPR017871">
    <property type="entry name" value="ABC_transporter-like_CS"/>
</dbReference>
<keyword evidence="8" id="KW-0472">Membrane</keyword>
<keyword evidence="5" id="KW-0547">Nucleotide-binding</keyword>
<evidence type="ECO:0000256" key="1">
    <source>
        <dbReference type="ARBA" id="ARBA00022448"/>
    </source>
</evidence>
<dbReference type="GO" id="GO:0005524">
    <property type="term" value="F:ATP binding"/>
    <property type="evidence" value="ECO:0007669"/>
    <property type="project" value="UniProtKB-KW"/>
</dbReference>